<dbReference type="RefSeq" id="WP_002622737.1">
    <property type="nucleotide sequence ID" value="NZ_ANAH02000011.1"/>
</dbReference>
<reference evidence="1" key="1">
    <citation type="submission" date="2013-05" db="EMBL/GenBank/DDBJ databases">
        <title>Genome assembly of Cystobacter fuscus DSM 2262.</title>
        <authorList>
            <person name="Sharma G."/>
            <person name="Khatri I."/>
            <person name="Kaur C."/>
            <person name="Mayilraj S."/>
            <person name="Subramanian S."/>
        </authorList>
    </citation>
    <scope>NUCLEOTIDE SEQUENCE [LARGE SCALE GENOMIC DNA]</scope>
    <source>
        <strain evidence="1">DSM 2262</strain>
    </source>
</reference>
<comment type="caution">
    <text evidence="1">The sequence shown here is derived from an EMBL/GenBank/DDBJ whole genome shotgun (WGS) entry which is preliminary data.</text>
</comment>
<gene>
    <name evidence="1" type="ORF">D187_001592</name>
</gene>
<protein>
    <submittedName>
        <fullName evidence="1">Uncharacterized protein</fullName>
    </submittedName>
</protein>
<sequence>MISGAEFDAIPHPRWRVHLCADIFLSLSEGVPKEQRQRMEESFESFYLRTPWGALYHAVSPPSPRSAERMARWLAAMLRFWDVLQGPRYAYRMPDTHHTLDELMDYRI</sequence>
<dbReference type="Proteomes" id="UP000011682">
    <property type="component" value="Unassembled WGS sequence"/>
</dbReference>
<keyword evidence="2" id="KW-1185">Reference proteome</keyword>
<dbReference type="EMBL" id="ANAH02000011">
    <property type="protein sequence ID" value="EPX60940.1"/>
    <property type="molecule type" value="Genomic_DNA"/>
</dbReference>
<proteinExistence type="predicted"/>
<accession>S9P931</accession>
<evidence type="ECO:0000313" key="2">
    <source>
        <dbReference type="Proteomes" id="UP000011682"/>
    </source>
</evidence>
<organism evidence="1 2">
    <name type="scientific">Cystobacter fuscus (strain ATCC 25194 / DSM 2262 / NBRC 100088 / M29)</name>
    <dbReference type="NCBI Taxonomy" id="1242864"/>
    <lineage>
        <taxon>Bacteria</taxon>
        <taxon>Pseudomonadati</taxon>
        <taxon>Myxococcota</taxon>
        <taxon>Myxococcia</taxon>
        <taxon>Myxococcales</taxon>
        <taxon>Cystobacterineae</taxon>
        <taxon>Archangiaceae</taxon>
        <taxon>Cystobacter</taxon>
    </lineage>
</organism>
<dbReference type="AlphaFoldDB" id="S9P931"/>
<evidence type="ECO:0000313" key="1">
    <source>
        <dbReference type="EMBL" id="EPX60940.1"/>
    </source>
</evidence>
<name>S9P931_CYSF2</name>